<dbReference type="InterPro" id="IPR036388">
    <property type="entry name" value="WH-like_DNA-bd_sf"/>
</dbReference>
<evidence type="ECO:0000313" key="5">
    <source>
        <dbReference type="Proteomes" id="UP000824175"/>
    </source>
</evidence>
<keyword evidence="1 4" id="KW-0808">Transferase</keyword>
<keyword evidence="2" id="KW-0548">Nucleotidyltransferase</keyword>
<dbReference type="InterPro" id="IPR050065">
    <property type="entry name" value="GlmU-like"/>
</dbReference>
<proteinExistence type="predicted"/>
<organism evidence="4 5">
    <name type="scientific">Candidatus Fimiplasma intestinipullorum</name>
    <dbReference type="NCBI Taxonomy" id="2840825"/>
    <lineage>
        <taxon>Bacteria</taxon>
        <taxon>Bacillati</taxon>
        <taxon>Bacillota</taxon>
        <taxon>Clostridia</taxon>
        <taxon>Eubacteriales</taxon>
        <taxon>Candidatus Fimiplasma</taxon>
    </lineage>
</organism>
<dbReference type="PANTHER" id="PTHR43584:SF5">
    <property type="entry name" value="PROTEIN LICC"/>
    <property type="match status" value="1"/>
</dbReference>
<gene>
    <name evidence="4" type="ORF">IAD15_03310</name>
</gene>
<comment type="caution">
    <text evidence="4">The sequence shown here is derived from an EMBL/GenBank/DDBJ whole genome shotgun (WGS) entry which is preliminary data.</text>
</comment>
<dbReference type="GO" id="GO:0016779">
    <property type="term" value="F:nucleotidyltransferase activity"/>
    <property type="evidence" value="ECO:0007669"/>
    <property type="project" value="UniProtKB-KW"/>
</dbReference>
<evidence type="ECO:0000256" key="1">
    <source>
        <dbReference type="ARBA" id="ARBA00022679"/>
    </source>
</evidence>
<evidence type="ECO:0000259" key="3">
    <source>
        <dbReference type="Pfam" id="PF00483"/>
    </source>
</evidence>
<reference evidence="4" key="2">
    <citation type="journal article" date="2021" name="PeerJ">
        <title>Extensive microbial diversity within the chicken gut microbiome revealed by metagenomics and culture.</title>
        <authorList>
            <person name="Gilroy R."/>
            <person name="Ravi A."/>
            <person name="Getino M."/>
            <person name="Pursley I."/>
            <person name="Horton D.L."/>
            <person name="Alikhan N.F."/>
            <person name="Baker D."/>
            <person name="Gharbi K."/>
            <person name="Hall N."/>
            <person name="Watson M."/>
            <person name="Adriaenssens E.M."/>
            <person name="Foster-Nyarko E."/>
            <person name="Jarju S."/>
            <person name="Secka A."/>
            <person name="Antonio M."/>
            <person name="Oren A."/>
            <person name="Chaudhuri R.R."/>
            <person name="La Ragione R."/>
            <person name="Hildebrand F."/>
            <person name="Pallen M.J."/>
        </authorList>
    </citation>
    <scope>NUCLEOTIDE SEQUENCE</scope>
    <source>
        <strain evidence="4">CHK195-11698</strain>
    </source>
</reference>
<dbReference type="EMBL" id="DVMJ01000022">
    <property type="protein sequence ID" value="HIU13079.1"/>
    <property type="molecule type" value="Genomic_DNA"/>
</dbReference>
<dbReference type="InterPro" id="IPR029044">
    <property type="entry name" value="Nucleotide-diphossugar_trans"/>
</dbReference>
<protein>
    <submittedName>
        <fullName evidence="4">NTP transferase domain-containing protein</fullName>
    </submittedName>
</protein>
<dbReference type="InterPro" id="IPR036390">
    <property type="entry name" value="WH_DNA-bd_sf"/>
</dbReference>
<dbReference type="InterPro" id="IPR005835">
    <property type="entry name" value="NTP_transferase_dom"/>
</dbReference>
<evidence type="ECO:0000256" key="2">
    <source>
        <dbReference type="ARBA" id="ARBA00022695"/>
    </source>
</evidence>
<dbReference type="SUPFAM" id="SSF46785">
    <property type="entry name" value="Winged helix' DNA-binding domain"/>
    <property type="match status" value="1"/>
</dbReference>
<dbReference type="Proteomes" id="UP000824175">
    <property type="component" value="Unassembled WGS sequence"/>
</dbReference>
<dbReference type="AlphaFoldDB" id="A0A9D1HPH4"/>
<dbReference type="CDD" id="cd02523">
    <property type="entry name" value="PC_cytidylyltransferase"/>
    <property type="match status" value="1"/>
</dbReference>
<dbReference type="SUPFAM" id="SSF53448">
    <property type="entry name" value="Nucleotide-diphospho-sugar transferases"/>
    <property type="match status" value="1"/>
</dbReference>
<dbReference type="Gene3D" id="3.90.550.10">
    <property type="entry name" value="Spore Coat Polysaccharide Biosynthesis Protein SpsA, Chain A"/>
    <property type="match status" value="1"/>
</dbReference>
<dbReference type="Pfam" id="PF00483">
    <property type="entry name" value="NTP_transferase"/>
    <property type="match status" value="1"/>
</dbReference>
<accession>A0A9D1HPH4</accession>
<dbReference type="PANTHER" id="PTHR43584">
    <property type="entry name" value="NUCLEOTIDYL TRANSFERASE"/>
    <property type="match status" value="1"/>
</dbReference>
<feature type="domain" description="Nucleotidyl transferase" evidence="3">
    <location>
        <begin position="76"/>
        <end position="162"/>
    </location>
</feature>
<evidence type="ECO:0000313" key="4">
    <source>
        <dbReference type="EMBL" id="HIU13079.1"/>
    </source>
</evidence>
<dbReference type="Gene3D" id="1.10.10.10">
    <property type="entry name" value="Winged helix-like DNA-binding domain superfamily/Winged helix DNA-binding domain"/>
    <property type="match status" value="1"/>
</dbReference>
<reference evidence="4" key="1">
    <citation type="submission" date="2020-10" db="EMBL/GenBank/DDBJ databases">
        <authorList>
            <person name="Gilroy R."/>
        </authorList>
    </citation>
    <scope>NUCLEOTIDE SEQUENCE</scope>
    <source>
        <strain evidence="4">CHK195-11698</strain>
    </source>
</reference>
<dbReference type="GO" id="GO:0003700">
    <property type="term" value="F:DNA-binding transcription factor activity"/>
    <property type="evidence" value="ECO:0007669"/>
    <property type="project" value="InterPro"/>
</dbReference>
<name>A0A9D1HPH4_9FIRM</name>
<sequence>MLKESQFEVLVYIESHPDEKIAQRALAKTLDLSVGTVNRVIHELLNAHWIVENADRTYILSEAGYAVLAPYRVKRAIFFAAGFGSRLVPVTLNTPKPLVRVHGKPMIETLLDAIVAAGIEEIYIVRGYLKEQFDLLLPRYPMLRFLDNPLYNESNNISSAYYARDLFASSYVLEADLVLSNPQLIRKYEYHTNYLGIKKERSDDWSFLTKGRRIEKVCVGALDCYQMVGISYWSEADGQRMTKDIENVFLSPGGKEKYWDMVALDACRSHYQIYVRPCEATDIIEVDTFKELQILDASYQL</sequence>